<protein>
    <submittedName>
        <fullName evidence="11">DNA-binding response regulator</fullName>
    </submittedName>
</protein>
<keyword evidence="4" id="KW-0902">Two-component regulatory system</keyword>
<dbReference type="PANTHER" id="PTHR42713:SF3">
    <property type="entry name" value="TRANSCRIPTIONAL REGULATORY PROTEIN HPTR"/>
    <property type="match status" value="1"/>
</dbReference>
<dbReference type="InterPro" id="IPR011006">
    <property type="entry name" value="CheY-like_superfamily"/>
</dbReference>
<proteinExistence type="predicted"/>
<keyword evidence="12" id="KW-1185">Reference proteome</keyword>
<evidence type="ECO:0000256" key="8">
    <source>
        <dbReference type="PROSITE-ProRule" id="PRU00169"/>
    </source>
</evidence>
<organism evidence="11 12">
    <name type="scientific">Neobacillus kokaensis</name>
    <dbReference type="NCBI Taxonomy" id="2759023"/>
    <lineage>
        <taxon>Bacteria</taxon>
        <taxon>Bacillati</taxon>
        <taxon>Bacillota</taxon>
        <taxon>Bacilli</taxon>
        <taxon>Bacillales</taxon>
        <taxon>Bacillaceae</taxon>
        <taxon>Neobacillus</taxon>
    </lineage>
</organism>
<reference evidence="11 12" key="1">
    <citation type="journal article" date="2022" name="Int. J. Syst. Evol. Microbiol.">
        <title>Neobacillus kokaensis sp. nov., isolated from soil.</title>
        <authorList>
            <person name="Yuki K."/>
            <person name="Matsubara H."/>
            <person name="Yamaguchi S."/>
        </authorList>
    </citation>
    <scope>NUCLEOTIDE SEQUENCE [LARGE SCALE GENOMIC DNA]</scope>
    <source>
        <strain evidence="11 12">LOB 377</strain>
    </source>
</reference>
<dbReference type="CDD" id="cd17536">
    <property type="entry name" value="REC_YesN-like"/>
    <property type="match status" value="1"/>
</dbReference>
<name>A0ABQ3NAY6_9BACI</name>
<evidence type="ECO:0000259" key="10">
    <source>
        <dbReference type="PROSITE" id="PS50110"/>
    </source>
</evidence>
<dbReference type="InterPro" id="IPR051552">
    <property type="entry name" value="HptR"/>
</dbReference>
<dbReference type="PROSITE" id="PS00041">
    <property type="entry name" value="HTH_ARAC_FAMILY_1"/>
    <property type="match status" value="1"/>
</dbReference>
<keyword evidence="7" id="KW-0804">Transcription</keyword>
<feature type="modified residue" description="4-aspartylphosphate" evidence="8">
    <location>
        <position position="55"/>
    </location>
</feature>
<feature type="domain" description="Response regulatory" evidence="10">
    <location>
        <begin position="3"/>
        <end position="120"/>
    </location>
</feature>
<dbReference type="Pfam" id="PF12833">
    <property type="entry name" value="HTH_18"/>
    <property type="match status" value="1"/>
</dbReference>
<accession>A0ABQ3NAY6</accession>
<evidence type="ECO:0000256" key="5">
    <source>
        <dbReference type="ARBA" id="ARBA00023015"/>
    </source>
</evidence>
<evidence type="ECO:0000256" key="3">
    <source>
        <dbReference type="ARBA" id="ARBA00022553"/>
    </source>
</evidence>
<dbReference type="InterPro" id="IPR001789">
    <property type="entry name" value="Sig_transdc_resp-reg_receiver"/>
</dbReference>
<dbReference type="RefSeq" id="WP_191276727.1">
    <property type="nucleotide sequence ID" value="NZ_BNDS01000033.1"/>
</dbReference>
<dbReference type="GO" id="GO:0003677">
    <property type="term" value="F:DNA binding"/>
    <property type="evidence" value="ECO:0007669"/>
    <property type="project" value="UniProtKB-KW"/>
</dbReference>
<evidence type="ECO:0000256" key="2">
    <source>
        <dbReference type="ARBA" id="ARBA00022490"/>
    </source>
</evidence>
<dbReference type="Proteomes" id="UP000637074">
    <property type="component" value="Unassembled WGS sequence"/>
</dbReference>
<dbReference type="SUPFAM" id="SSF46689">
    <property type="entry name" value="Homeodomain-like"/>
    <property type="match status" value="2"/>
</dbReference>
<dbReference type="SUPFAM" id="SSF52172">
    <property type="entry name" value="CheY-like"/>
    <property type="match status" value="1"/>
</dbReference>
<comment type="caution">
    <text evidence="11">The sequence shown here is derived from an EMBL/GenBank/DDBJ whole genome shotgun (WGS) entry which is preliminary data.</text>
</comment>
<dbReference type="InterPro" id="IPR009057">
    <property type="entry name" value="Homeodomain-like_sf"/>
</dbReference>
<dbReference type="Gene3D" id="3.40.50.2300">
    <property type="match status" value="1"/>
</dbReference>
<dbReference type="SMART" id="SM00448">
    <property type="entry name" value="REC"/>
    <property type="match status" value="1"/>
</dbReference>
<dbReference type="PROSITE" id="PS50110">
    <property type="entry name" value="RESPONSE_REGULATORY"/>
    <property type="match status" value="1"/>
</dbReference>
<keyword evidence="5" id="KW-0805">Transcription regulation</keyword>
<dbReference type="InterPro" id="IPR018060">
    <property type="entry name" value="HTH_AraC"/>
</dbReference>
<evidence type="ECO:0000256" key="1">
    <source>
        <dbReference type="ARBA" id="ARBA00004496"/>
    </source>
</evidence>
<comment type="subcellular location">
    <subcellularLocation>
        <location evidence="1">Cytoplasm</location>
    </subcellularLocation>
</comment>
<dbReference type="Gene3D" id="1.10.10.60">
    <property type="entry name" value="Homeodomain-like"/>
    <property type="match status" value="2"/>
</dbReference>
<keyword evidence="6 11" id="KW-0238">DNA-binding</keyword>
<evidence type="ECO:0000313" key="11">
    <source>
        <dbReference type="EMBL" id="GHI01071.1"/>
    </source>
</evidence>
<evidence type="ECO:0000256" key="4">
    <source>
        <dbReference type="ARBA" id="ARBA00023012"/>
    </source>
</evidence>
<sequence>MYNVLLVDDEQFIRERIKGCLNWDELGFSIIGEAENGEKALHFIRNNPIDLAIIDINMPLMDGLELAGLLHEQQKGLQIVFLTGYDKFEYAQKAIQLGVFDYILKPVRSEDLAEMLQKFKEKKEKENAASVALDQKEMKSYIVYQLLNGPVTNMMVQAYQELFSAVAGEPACFLLISPDVEVEENLQTQIVNFVLQSFPRPIYHLGVNHQLFSSYLIRANDIDRAQSMLFALKKHFQLSFSIGAGPRMDNLLMFGEAFQKAKFALHNRLTKGTGKIYHYLQEKDESHSAILEKIEKLSVLVKSGNEEMAQKELAEIIHLCQQNKLSSAKFFLLTRELITSINKGIHDFQLKKDYFTELNQFDRFTEQFRTIKELKTFFSNLLIEAISISRQTLLELKSLSLQAITFMESQYQDCEIGLNSIAEYLHVNPSYLSRIFKKETGITVIEYLTKIRMENARKLLMNGCKNIQFVSEMTGYNDPHYFSRCFKKYYKVPPSKII</sequence>
<feature type="domain" description="HTH araC/xylS-type" evidence="9">
    <location>
        <begin position="401"/>
        <end position="498"/>
    </location>
</feature>
<keyword evidence="3 8" id="KW-0597">Phosphoprotein</keyword>
<evidence type="ECO:0000259" key="9">
    <source>
        <dbReference type="PROSITE" id="PS01124"/>
    </source>
</evidence>
<dbReference type="InterPro" id="IPR018062">
    <property type="entry name" value="HTH_AraC-typ_CS"/>
</dbReference>
<gene>
    <name evidence="11" type="ORF">AM1BK_46130</name>
</gene>
<keyword evidence="2" id="KW-0963">Cytoplasm</keyword>
<dbReference type="PANTHER" id="PTHR42713">
    <property type="entry name" value="HISTIDINE KINASE-RELATED"/>
    <property type="match status" value="1"/>
</dbReference>
<dbReference type="PROSITE" id="PS01124">
    <property type="entry name" value="HTH_ARAC_FAMILY_2"/>
    <property type="match status" value="1"/>
</dbReference>
<evidence type="ECO:0000313" key="12">
    <source>
        <dbReference type="Proteomes" id="UP000637074"/>
    </source>
</evidence>
<evidence type="ECO:0000256" key="6">
    <source>
        <dbReference type="ARBA" id="ARBA00023125"/>
    </source>
</evidence>
<evidence type="ECO:0000256" key="7">
    <source>
        <dbReference type="ARBA" id="ARBA00023163"/>
    </source>
</evidence>
<dbReference type="Pfam" id="PF00072">
    <property type="entry name" value="Response_reg"/>
    <property type="match status" value="1"/>
</dbReference>
<dbReference type="EMBL" id="BNDS01000033">
    <property type="protein sequence ID" value="GHI01071.1"/>
    <property type="molecule type" value="Genomic_DNA"/>
</dbReference>
<dbReference type="SMART" id="SM00342">
    <property type="entry name" value="HTH_ARAC"/>
    <property type="match status" value="1"/>
</dbReference>